<dbReference type="SUPFAM" id="SSF53850">
    <property type="entry name" value="Periplasmic binding protein-like II"/>
    <property type="match status" value="1"/>
</dbReference>
<comment type="subcellular location">
    <subcellularLocation>
        <location evidence="1">Secreted</location>
    </subcellularLocation>
</comment>
<comment type="caution">
    <text evidence="6">The sequence shown here is derived from an EMBL/GenBank/DDBJ whole genome shotgun (WGS) entry which is preliminary data.</text>
</comment>
<organism evidence="6 7">
    <name type="scientific">Desmophyllum pertusum</name>
    <dbReference type="NCBI Taxonomy" id="174260"/>
    <lineage>
        <taxon>Eukaryota</taxon>
        <taxon>Metazoa</taxon>
        <taxon>Cnidaria</taxon>
        <taxon>Anthozoa</taxon>
        <taxon>Hexacorallia</taxon>
        <taxon>Scleractinia</taxon>
        <taxon>Caryophylliina</taxon>
        <taxon>Caryophylliidae</taxon>
        <taxon>Desmophyllum</taxon>
    </lineage>
</organism>
<feature type="domain" description="Transferrin-like" evidence="5">
    <location>
        <begin position="34"/>
        <end position="369"/>
    </location>
</feature>
<dbReference type="AlphaFoldDB" id="A0A9X0CHC2"/>
<dbReference type="PRINTS" id="PR00422">
    <property type="entry name" value="TRANSFERRIN"/>
</dbReference>
<dbReference type="PROSITE" id="PS00207">
    <property type="entry name" value="TRANSFERRIN_LIKE_3"/>
    <property type="match status" value="1"/>
</dbReference>
<dbReference type="CDD" id="cd13529">
    <property type="entry name" value="PBP2_transferrin"/>
    <property type="match status" value="1"/>
</dbReference>
<accession>A0A9X0CHC2</accession>
<evidence type="ECO:0000256" key="4">
    <source>
        <dbReference type="SAM" id="SignalP"/>
    </source>
</evidence>
<evidence type="ECO:0000313" key="7">
    <source>
        <dbReference type="Proteomes" id="UP001163046"/>
    </source>
</evidence>
<gene>
    <name evidence="6" type="primary">MFI2_4</name>
    <name evidence="6" type="ORF">OS493_010015</name>
</gene>
<dbReference type="FunFam" id="3.40.190.10:FF:000095">
    <property type="entry name" value="Lactotransferrin"/>
    <property type="match status" value="1"/>
</dbReference>
<keyword evidence="7" id="KW-1185">Reference proteome</keyword>
<feature type="signal peptide" evidence="4">
    <location>
        <begin position="1"/>
        <end position="25"/>
    </location>
</feature>
<dbReference type="PANTHER" id="PTHR11485:SF29">
    <property type="entry name" value="TRANSFERRIN 2"/>
    <property type="match status" value="1"/>
</dbReference>
<proteinExistence type="predicted"/>
<dbReference type="Gene3D" id="3.40.190.10">
    <property type="entry name" value="Periplasmic binding protein-like II"/>
    <property type="match status" value="2"/>
</dbReference>
<protein>
    <submittedName>
        <fullName evidence="6">Mfi2p</fullName>
    </submittedName>
</protein>
<dbReference type="GO" id="GO:0055037">
    <property type="term" value="C:recycling endosome"/>
    <property type="evidence" value="ECO:0007669"/>
    <property type="project" value="TreeGrafter"/>
</dbReference>
<dbReference type="SMART" id="SM00094">
    <property type="entry name" value="TR_FER"/>
    <property type="match status" value="1"/>
</dbReference>
<name>A0A9X0CHC2_9CNID</name>
<evidence type="ECO:0000256" key="2">
    <source>
        <dbReference type="ARBA" id="ARBA00022525"/>
    </source>
</evidence>
<dbReference type="InterPro" id="IPR001156">
    <property type="entry name" value="Transferrin-like_dom"/>
</dbReference>
<dbReference type="GO" id="GO:0006826">
    <property type="term" value="P:iron ion transport"/>
    <property type="evidence" value="ECO:0007669"/>
    <property type="project" value="TreeGrafter"/>
</dbReference>
<evidence type="ECO:0000256" key="3">
    <source>
        <dbReference type="ARBA" id="ARBA00022737"/>
    </source>
</evidence>
<dbReference type="PROSITE" id="PS51408">
    <property type="entry name" value="TRANSFERRIN_LIKE_4"/>
    <property type="match status" value="1"/>
</dbReference>
<evidence type="ECO:0000259" key="5">
    <source>
        <dbReference type="PROSITE" id="PS51408"/>
    </source>
</evidence>
<dbReference type="Pfam" id="PF00405">
    <property type="entry name" value="Transferrin"/>
    <property type="match status" value="1"/>
</dbReference>
<evidence type="ECO:0000256" key="1">
    <source>
        <dbReference type="ARBA" id="ARBA00004613"/>
    </source>
</evidence>
<keyword evidence="2" id="KW-0964">Secreted</keyword>
<feature type="chain" id="PRO_5040832906" evidence="4">
    <location>
        <begin position="26"/>
        <end position="396"/>
    </location>
</feature>
<dbReference type="InterPro" id="IPR018195">
    <property type="entry name" value="Transferrin_Fe_BS"/>
</dbReference>
<sequence>METKYRKWFALSSVVAVLSFGQILSSSSTVADECRWCCISEAEISKCQHLANVTSQMAWFTRMTCIHGSNVTNCIKMVGNDIADVITLGEDQVYQAGTEHGLVPVVAEDYGSHEEGLANYAVALIKSNLTEEISLKSLKGSKSCHPAAGDSVGWTAPVGMLIGNEAIQWKECNPYQSTGEFFQQSCVPGALSNTYNPYNSNPTSLCAICSNHKTCPRNVSERYYGYQGAYRCLTEGAGDVAFVSHLTVFDFTGKDNDFNPGKDFKLLCPDGTRADVGAFHKCNLARIPSRVVMSRPGNQVAALKQSLLRLVEFFQTNTSLFQMFNSSAYGGKDLLFKDSTVKLIDVKEKNSTEAWLGQKYLFALQSLSSCPPEVVAAPRSLTVKLESMRTGKLVVN</sequence>
<evidence type="ECO:0000313" key="6">
    <source>
        <dbReference type="EMBL" id="KAJ7337161.1"/>
    </source>
</evidence>
<dbReference type="GO" id="GO:0005886">
    <property type="term" value="C:plasma membrane"/>
    <property type="evidence" value="ECO:0007669"/>
    <property type="project" value="TreeGrafter"/>
</dbReference>
<dbReference type="PANTHER" id="PTHR11485">
    <property type="entry name" value="TRANSFERRIN"/>
    <property type="match status" value="1"/>
</dbReference>
<reference evidence="6" key="1">
    <citation type="submission" date="2023-01" db="EMBL/GenBank/DDBJ databases">
        <title>Genome assembly of the deep-sea coral Lophelia pertusa.</title>
        <authorList>
            <person name="Herrera S."/>
            <person name="Cordes E."/>
        </authorList>
    </citation>
    <scope>NUCLEOTIDE SEQUENCE</scope>
    <source>
        <strain evidence="6">USNM1676648</strain>
        <tissue evidence="6">Polyp</tissue>
    </source>
</reference>
<dbReference type="GO" id="GO:0005769">
    <property type="term" value="C:early endosome"/>
    <property type="evidence" value="ECO:0007669"/>
    <property type="project" value="TreeGrafter"/>
</dbReference>
<dbReference type="GO" id="GO:0005615">
    <property type="term" value="C:extracellular space"/>
    <property type="evidence" value="ECO:0007669"/>
    <property type="project" value="TreeGrafter"/>
</dbReference>
<dbReference type="OrthoDB" id="9981115at2759"/>
<keyword evidence="3" id="KW-0677">Repeat</keyword>
<keyword evidence="4" id="KW-0732">Signal</keyword>
<dbReference type="Proteomes" id="UP001163046">
    <property type="component" value="Unassembled WGS sequence"/>
</dbReference>
<dbReference type="EMBL" id="MU827781">
    <property type="protein sequence ID" value="KAJ7337161.1"/>
    <property type="molecule type" value="Genomic_DNA"/>
</dbReference>